<name>A0A023B829_GRENI</name>
<dbReference type="Pfam" id="PF01217">
    <property type="entry name" value="Clat_adaptor_s"/>
    <property type="match status" value="1"/>
</dbReference>
<organism evidence="7 8">
    <name type="scientific">Gregarina niphandrodes</name>
    <name type="common">Septate eugregarine</name>
    <dbReference type="NCBI Taxonomy" id="110365"/>
    <lineage>
        <taxon>Eukaryota</taxon>
        <taxon>Sar</taxon>
        <taxon>Alveolata</taxon>
        <taxon>Apicomplexa</taxon>
        <taxon>Conoidasida</taxon>
        <taxon>Gregarinasina</taxon>
        <taxon>Eugregarinorida</taxon>
        <taxon>Gregarinidae</taxon>
        <taxon>Gregarina</taxon>
    </lineage>
</organism>
<reference evidence="7" key="1">
    <citation type="submission" date="2013-12" db="EMBL/GenBank/DDBJ databases">
        <authorList>
            <person name="Omoto C.K."/>
            <person name="Sibley D."/>
            <person name="Venepally P."/>
            <person name="Hadjithomas M."/>
            <person name="Karamycheva S."/>
            <person name="Brunk B."/>
            <person name="Roos D."/>
            <person name="Caler E."/>
            <person name="Lorenzi H."/>
        </authorList>
    </citation>
    <scope>NUCLEOTIDE SEQUENCE</scope>
</reference>
<evidence type="ECO:0000256" key="2">
    <source>
        <dbReference type="ARBA" id="ARBA00006972"/>
    </source>
</evidence>
<evidence type="ECO:0000259" key="6">
    <source>
        <dbReference type="Pfam" id="PF01217"/>
    </source>
</evidence>
<dbReference type="Gene3D" id="3.30.450.60">
    <property type="match status" value="1"/>
</dbReference>
<keyword evidence="3" id="KW-0813">Transport</keyword>
<dbReference type="AlphaFoldDB" id="A0A023B829"/>
<dbReference type="eggNOG" id="KOG0934">
    <property type="taxonomic scope" value="Eukaryota"/>
</dbReference>
<dbReference type="GO" id="GO:0015031">
    <property type="term" value="P:protein transport"/>
    <property type="evidence" value="ECO:0007669"/>
    <property type="project" value="UniProtKB-KW"/>
</dbReference>
<comment type="subcellular location">
    <subcellularLocation>
        <location evidence="1">Endomembrane system</location>
    </subcellularLocation>
</comment>
<dbReference type="Proteomes" id="UP000019763">
    <property type="component" value="Unassembled WGS sequence"/>
</dbReference>
<sequence>MPIEYIFIFSTQTPDLVQRYGRWWIPETERDRKRVLDALMKRPKKTPILTLYRQRKIAVRCYGDLLFAVGIDSPEYESMAFELIHLIISVLNDYYGNVTESDIIHRPDIIVHLMEYMICSGILVQPGKASLVKLLKEI</sequence>
<gene>
    <name evidence="7" type="ORF">GNI_064340</name>
</gene>
<proteinExistence type="inferred from homology"/>
<dbReference type="InterPro" id="IPR016635">
    <property type="entry name" value="AP_complex_ssu"/>
</dbReference>
<dbReference type="GeneID" id="22912374"/>
<comment type="similarity">
    <text evidence="2">Belongs to the adaptor complexes small subunit family.</text>
</comment>
<dbReference type="InterPro" id="IPR011012">
    <property type="entry name" value="Longin-like_dom_sf"/>
</dbReference>
<feature type="domain" description="AP complex mu/sigma subunit" evidence="6">
    <location>
        <begin position="3"/>
        <end position="136"/>
    </location>
</feature>
<dbReference type="PANTHER" id="PTHR11753">
    <property type="entry name" value="ADAPTOR COMPLEXES SMALL SUBUNIT FAMILY"/>
    <property type="match status" value="1"/>
</dbReference>
<comment type="caution">
    <text evidence="7">The sequence shown here is derived from an EMBL/GenBank/DDBJ whole genome shotgun (WGS) entry which is preliminary data.</text>
</comment>
<dbReference type="SUPFAM" id="SSF64356">
    <property type="entry name" value="SNARE-like"/>
    <property type="match status" value="1"/>
</dbReference>
<keyword evidence="8" id="KW-1185">Reference proteome</keyword>
<evidence type="ECO:0000313" key="8">
    <source>
        <dbReference type="Proteomes" id="UP000019763"/>
    </source>
</evidence>
<accession>A0A023B829</accession>
<dbReference type="VEuPathDB" id="CryptoDB:GNI_064340"/>
<evidence type="ECO:0000313" key="7">
    <source>
        <dbReference type="EMBL" id="EZG68105.1"/>
    </source>
</evidence>
<dbReference type="EMBL" id="AFNH02000484">
    <property type="protein sequence ID" value="EZG68105.1"/>
    <property type="molecule type" value="Genomic_DNA"/>
</dbReference>
<keyword evidence="5" id="KW-0472">Membrane</keyword>
<evidence type="ECO:0000256" key="1">
    <source>
        <dbReference type="ARBA" id="ARBA00004308"/>
    </source>
</evidence>
<dbReference type="OrthoDB" id="371463at2759"/>
<dbReference type="GO" id="GO:0012505">
    <property type="term" value="C:endomembrane system"/>
    <property type="evidence" value="ECO:0007669"/>
    <property type="project" value="UniProtKB-SubCell"/>
</dbReference>
<dbReference type="InterPro" id="IPR022775">
    <property type="entry name" value="AP_mu_sigma_su"/>
</dbReference>
<evidence type="ECO:0000256" key="4">
    <source>
        <dbReference type="ARBA" id="ARBA00022927"/>
    </source>
</evidence>
<keyword evidence="4" id="KW-0653">Protein transport</keyword>
<evidence type="ECO:0000256" key="5">
    <source>
        <dbReference type="ARBA" id="ARBA00023136"/>
    </source>
</evidence>
<dbReference type="RefSeq" id="XP_011130090.1">
    <property type="nucleotide sequence ID" value="XM_011131788.1"/>
</dbReference>
<protein>
    <submittedName>
        <fullName evidence="7">Clathrin adaptor complex small chain</fullName>
    </submittedName>
</protein>
<evidence type="ECO:0000256" key="3">
    <source>
        <dbReference type="ARBA" id="ARBA00022448"/>
    </source>
</evidence>